<name>A0A0F9IH93_9ZZZZ</name>
<dbReference type="InterPro" id="IPR029044">
    <property type="entry name" value="Nucleotide-diphossugar_trans"/>
</dbReference>
<sequence>IVLTCMHARSELNRIFGMAMVRLRNSFDIDTVAAVTSGDTKNYDICKEFGIHYTTEKNKPVSDKFNTGLSILRHFPDWTHVMILGSDDFPSNRFIELQMEGRDNDFICVADMWFWGLNPKRPGWDQFYYWKAGSSRIGAGRCISRRVVEVCDYKLWPPGYNAGLDGQSVKRIKAMVPDLKSYSYTQREVGGFLIDIKYEMHISSLSPIIRRCAPADPNILWDHLPGEECEALFRLREQIKEDNGL</sequence>
<organism evidence="1">
    <name type="scientific">marine sediment metagenome</name>
    <dbReference type="NCBI Taxonomy" id="412755"/>
    <lineage>
        <taxon>unclassified sequences</taxon>
        <taxon>metagenomes</taxon>
        <taxon>ecological metagenomes</taxon>
    </lineage>
</organism>
<feature type="non-terminal residue" evidence="1">
    <location>
        <position position="1"/>
    </location>
</feature>
<dbReference type="EMBL" id="LAZR01012427">
    <property type="protein sequence ID" value="KKM26892.1"/>
    <property type="molecule type" value="Genomic_DNA"/>
</dbReference>
<dbReference type="AlphaFoldDB" id="A0A0F9IH93"/>
<protein>
    <recommendedName>
        <fullName evidence="2">Glycosyltransferase 2-like domain-containing protein</fullName>
    </recommendedName>
</protein>
<evidence type="ECO:0000313" key="1">
    <source>
        <dbReference type="EMBL" id="KKM26892.1"/>
    </source>
</evidence>
<proteinExistence type="predicted"/>
<reference evidence="1" key="1">
    <citation type="journal article" date="2015" name="Nature">
        <title>Complex archaea that bridge the gap between prokaryotes and eukaryotes.</title>
        <authorList>
            <person name="Spang A."/>
            <person name="Saw J.H."/>
            <person name="Jorgensen S.L."/>
            <person name="Zaremba-Niedzwiedzka K."/>
            <person name="Martijn J."/>
            <person name="Lind A.E."/>
            <person name="van Eijk R."/>
            <person name="Schleper C."/>
            <person name="Guy L."/>
            <person name="Ettema T.J."/>
        </authorList>
    </citation>
    <scope>NUCLEOTIDE SEQUENCE</scope>
</reference>
<comment type="caution">
    <text evidence="1">The sequence shown here is derived from an EMBL/GenBank/DDBJ whole genome shotgun (WGS) entry which is preliminary data.</text>
</comment>
<accession>A0A0F9IH93</accession>
<evidence type="ECO:0008006" key="2">
    <source>
        <dbReference type="Google" id="ProtNLM"/>
    </source>
</evidence>
<gene>
    <name evidence="1" type="ORF">LCGC14_1580260</name>
</gene>
<dbReference type="SUPFAM" id="SSF53448">
    <property type="entry name" value="Nucleotide-diphospho-sugar transferases"/>
    <property type="match status" value="1"/>
</dbReference>